<reference evidence="1" key="1">
    <citation type="submission" date="2016-09" db="EMBL/GenBank/DDBJ databases">
        <authorList>
            <person name="Hebert L."/>
            <person name="Moumen B."/>
        </authorList>
    </citation>
    <scope>NUCLEOTIDE SEQUENCE [LARGE SCALE GENOMIC DNA]</scope>
    <source>
        <strain evidence="1">OVI</strain>
    </source>
</reference>
<name>A0A1G4IKS9_TRYEQ</name>
<accession>A0A1G4IKS9</accession>
<dbReference type="GeneID" id="92381238"/>
<dbReference type="EMBL" id="CZPT02002006">
    <property type="protein sequence ID" value="SCU73155.1"/>
    <property type="molecule type" value="Genomic_DNA"/>
</dbReference>
<evidence type="ECO:0000313" key="2">
    <source>
        <dbReference type="Proteomes" id="UP000195570"/>
    </source>
</evidence>
<proteinExistence type="predicted"/>
<organism evidence="1 2">
    <name type="scientific">Trypanosoma equiperdum</name>
    <dbReference type="NCBI Taxonomy" id="5694"/>
    <lineage>
        <taxon>Eukaryota</taxon>
        <taxon>Discoba</taxon>
        <taxon>Euglenozoa</taxon>
        <taxon>Kinetoplastea</taxon>
        <taxon>Metakinetoplastina</taxon>
        <taxon>Trypanosomatida</taxon>
        <taxon>Trypanosomatidae</taxon>
        <taxon>Trypanosoma</taxon>
    </lineage>
</organism>
<evidence type="ECO:0000313" key="1">
    <source>
        <dbReference type="EMBL" id="SCU73155.1"/>
    </source>
</evidence>
<dbReference type="VEuPathDB" id="TriTrypDB:TEOVI_000730400"/>
<sequence length="175" mass="18607">MFDLIEPFIGGLHSDRLAPLFALDFVCTDSLSAKPAPFPWDPTSPGRAVASRLYGILVAATGDLVATESATPPLFETLSLFLVKDFDCSPTFAPRWCSEGPPDSRNVALEPCEMGGRRLAFGEAPPDFVELPPFKPLPWEADPPFVWLCHAAGLDSDVFEFTPGAVAAAAAALGG</sequence>
<keyword evidence="2" id="KW-1185">Reference proteome</keyword>
<dbReference type="AlphaFoldDB" id="A0A1G4IKS9"/>
<dbReference type="Proteomes" id="UP000195570">
    <property type="component" value="Unassembled WGS sequence"/>
</dbReference>
<gene>
    <name evidence="1" type="ORF">TEOVI_000730400</name>
</gene>
<protein>
    <submittedName>
        <fullName evidence="1">Uncharacterized protein</fullName>
    </submittedName>
</protein>
<dbReference type="RefSeq" id="XP_067083556.1">
    <property type="nucleotide sequence ID" value="XM_067227455.1"/>
</dbReference>
<comment type="caution">
    <text evidence="1">The sequence shown here is derived from an EMBL/GenBank/DDBJ whole genome shotgun (WGS) entry which is preliminary data.</text>
</comment>